<protein>
    <recommendedName>
        <fullName evidence="1">Rubrerythrin diiron-binding domain-containing protein</fullName>
    </recommendedName>
</protein>
<dbReference type="EMBL" id="PQAP01000167">
    <property type="protein sequence ID" value="PWB69667.1"/>
    <property type="molecule type" value="Genomic_DNA"/>
</dbReference>
<reference evidence="2 3" key="1">
    <citation type="journal article" date="2018" name="ISME J.">
        <title>A methanotrophic archaeon couples anaerobic oxidation of methane to Fe(III) reduction.</title>
        <authorList>
            <person name="Cai C."/>
            <person name="Leu A.O."/>
            <person name="Xie G.J."/>
            <person name="Guo J."/>
            <person name="Feng Y."/>
            <person name="Zhao J.X."/>
            <person name="Tyson G.W."/>
            <person name="Yuan Z."/>
            <person name="Hu S."/>
        </authorList>
    </citation>
    <scope>NUCLEOTIDE SEQUENCE [LARGE SCALE GENOMIC DNA]</scope>
    <source>
        <strain evidence="2">FeB_12</strain>
    </source>
</reference>
<dbReference type="Pfam" id="PF02915">
    <property type="entry name" value="Rubrerythrin"/>
    <property type="match status" value="1"/>
</dbReference>
<evidence type="ECO:0000259" key="1">
    <source>
        <dbReference type="Pfam" id="PF02915"/>
    </source>
</evidence>
<feature type="domain" description="Rubrerythrin diiron-binding" evidence="1">
    <location>
        <begin position="3"/>
        <end position="138"/>
    </location>
</feature>
<gene>
    <name evidence="2" type="ORF">C3F09_10195</name>
</gene>
<proteinExistence type="predicted"/>
<comment type="caution">
    <text evidence="2">The sequence shown here is derived from an EMBL/GenBank/DDBJ whole genome shotgun (WGS) entry which is preliminary data.</text>
</comment>
<dbReference type="GO" id="GO:0046872">
    <property type="term" value="F:metal ion binding"/>
    <property type="evidence" value="ECO:0007669"/>
    <property type="project" value="InterPro"/>
</dbReference>
<sequence length="164" mass="19308">MNVFEYAMKMETDGRLFYLDHAGKVTVPELKKILLELADDELKHYNLFKALRDSQPAEYKQSQKTTILATVKNVFEAMKSANKDFQFASEAVKIWQQALEVEKKSEQFYREKAKEVTHANEKMILTSIADEEHRHWVTLNNVIQFINRPKNYLADAEWSNLEEY</sequence>
<dbReference type="GO" id="GO:0016491">
    <property type="term" value="F:oxidoreductase activity"/>
    <property type="evidence" value="ECO:0007669"/>
    <property type="project" value="InterPro"/>
</dbReference>
<dbReference type="AlphaFoldDB" id="A0A855X1F6"/>
<dbReference type="Proteomes" id="UP000250918">
    <property type="component" value="Unassembled WGS sequence"/>
</dbReference>
<dbReference type="PANTHER" id="PTHR33531">
    <property type="entry name" value="RUBRERYTHRIN SUBFAMILY"/>
    <property type="match status" value="1"/>
</dbReference>
<name>A0A855X1F6_9BACT</name>
<dbReference type="PANTHER" id="PTHR33531:SF7">
    <property type="entry name" value="HYPOTHETICAL MEMBRANE PROTEIN, CONSERVED"/>
    <property type="match status" value="1"/>
</dbReference>
<dbReference type="InterPro" id="IPR009078">
    <property type="entry name" value="Ferritin-like_SF"/>
</dbReference>
<dbReference type="SUPFAM" id="SSF47240">
    <property type="entry name" value="Ferritin-like"/>
    <property type="match status" value="1"/>
</dbReference>
<evidence type="ECO:0000313" key="3">
    <source>
        <dbReference type="Proteomes" id="UP000250918"/>
    </source>
</evidence>
<dbReference type="InterPro" id="IPR012347">
    <property type="entry name" value="Ferritin-like"/>
</dbReference>
<dbReference type="Gene3D" id="1.20.1260.10">
    <property type="match status" value="1"/>
</dbReference>
<dbReference type="InterPro" id="IPR003251">
    <property type="entry name" value="Rr_diiron-bd_dom"/>
</dbReference>
<organism evidence="2 3">
    <name type="scientific">candidate division GN15 bacterium</name>
    <dbReference type="NCBI Taxonomy" id="2072418"/>
    <lineage>
        <taxon>Bacteria</taxon>
        <taxon>candidate division GN15</taxon>
    </lineage>
</organism>
<dbReference type="CDD" id="cd01045">
    <property type="entry name" value="Ferritin_like_AB"/>
    <property type="match status" value="1"/>
</dbReference>
<accession>A0A855X1F6</accession>
<evidence type="ECO:0000313" key="2">
    <source>
        <dbReference type="EMBL" id="PWB69667.1"/>
    </source>
</evidence>